<sequence>MEGGGSLRLLTFLVGLSLVTHEMTMVGGADLSPSQCKEEIRLGTNACVRVEIMAGKPASPECCQRVRVSHVECICPVVSAQIASIFPVDKAIKLLQGCGRQVPRHFKCGSYNFP</sequence>
<feature type="chain" id="PRO_5040156183" description="Bifunctional inhibitor/plant lipid transfer protein/seed storage helical domain-containing protein" evidence="1">
    <location>
        <begin position="29"/>
        <end position="114"/>
    </location>
</feature>
<evidence type="ECO:0000313" key="3">
    <source>
        <dbReference type="EMBL" id="KAJ4822351.1"/>
    </source>
</evidence>
<keyword evidence="1" id="KW-0732">Signal</keyword>
<proteinExistence type="predicted"/>
<evidence type="ECO:0000256" key="1">
    <source>
        <dbReference type="SAM" id="SignalP"/>
    </source>
</evidence>
<reference evidence="3" key="1">
    <citation type="submission" date="2022-02" db="EMBL/GenBank/DDBJ databases">
        <authorList>
            <person name="Henning P.M."/>
            <person name="McCubbin A.G."/>
            <person name="Shore J.S."/>
        </authorList>
    </citation>
    <scope>NUCLEOTIDE SEQUENCE</scope>
    <source>
        <strain evidence="3">F60SS</strain>
        <tissue evidence="3">Leaves</tissue>
    </source>
</reference>
<comment type="caution">
    <text evidence="3">The sequence shown here is derived from an EMBL/GenBank/DDBJ whole genome shotgun (WGS) entry which is preliminary data.</text>
</comment>
<dbReference type="InterPro" id="IPR016140">
    <property type="entry name" value="Bifunc_inhib/LTP/seed_store"/>
</dbReference>
<keyword evidence="4" id="KW-1185">Reference proteome</keyword>
<accession>A0A9Q0F2F9</accession>
<organism evidence="3 4">
    <name type="scientific">Turnera subulata</name>
    <dbReference type="NCBI Taxonomy" id="218843"/>
    <lineage>
        <taxon>Eukaryota</taxon>
        <taxon>Viridiplantae</taxon>
        <taxon>Streptophyta</taxon>
        <taxon>Embryophyta</taxon>
        <taxon>Tracheophyta</taxon>
        <taxon>Spermatophyta</taxon>
        <taxon>Magnoliopsida</taxon>
        <taxon>eudicotyledons</taxon>
        <taxon>Gunneridae</taxon>
        <taxon>Pentapetalae</taxon>
        <taxon>rosids</taxon>
        <taxon>fabids</taxon>
        <taxon>Malpighiales</taxon>
        <taxon>Passifloraceae</taxon>
        <taxon>Turnera</taxon>
    </lineage>
</organism>
<dbReference type="Proteomes" id="UP001141552">
    <property type="component" value="Unassembled WGS sequence"/>
</dbReference>
<protein>
    <recommendedName>
        <fullName evidence="2">Bifunctional inhibitor/plant lipid transfer protein/seed storage helical domain-containing protein</fullName>
    </recommendedName>
</protein>
<reference evidence="3" key="2">
    <citation type="journal article" date="2023" name="Plants (Basel)">
        <title>Annotation of the Turnera subulata (Passifloraceae) Draft Genome Reveals the S-Locus Evolved after the Divergence of Turneroideae from Passifloroideae in a Stepwise Manner.</title>
        <authorList>
            <person name="Henning P.M."/>
            <person name="Roalson E.H."/>
            <person name="Mir W."/>
            <person name="McCubbin A.G."/>
            <person name="Shore J.S."/>
        </authorList>
    </citation>
    <scope>NUCLEOTIDE SEQUENCE</scope>
    <source>
        <strain evidence="3">F60SS</strain>
    </source>
</reference>
<dbReference type="AlphaFoldDB" id="A0A9Q0F2F9"/>
<dbReference type="Pfam" id="PF14368">
    <property type="entry name" value="LTP_2"/>
    <property type="match status" value="1"/>
</dbReference>
<dbReference type="EMBL" id="JAKUCV010007699">
    <property type="protein sequence ID" value="KAJ4822351.1"/>
    <property type="molecule type" value="Genomic_DNA"/>
</dbReference>
<name>A0A9Q0F2F9_9ROSI</name>
<feature type="domain" description="Bifunctional inhibitor/plant lipid transfer protein/seed storage helical" evidence="2">
    <location>
        <begin position="21"/>
        <end position="108"/>
    </location>
</feature>
<evidence type="ECO:0000313" key="4">
    <source>
        <dbReference type="Proteomes" id="UP001141552"/>
    </source>
</evidence>
<feature type="signal peptide" evidence="1">
    <location>
        <begin position="1"/>
        <end position="28"/>
    </location>
</feature>
<dbReference type="OrthoDB" id="1885440at2759"/>
<dbReference type="SUPFAM" id="SSF47699">
    <property type="entry name" value="Bifunctional inhibitor/lipid-transfer protein/seed storage 2S albumin"/>
    <property type="match status" value="1"/>
</dbReference>
<evidence type="ECO:0000259" key="2">
    <source>
        <dbReference type="Pfam" id="PF14368"/>
    </source>
</evidence>
<dbReference type="Gene3D" id="1.10.110.10">
    <property type="entry name" value="Plant lipid-transfer and hydrophobic proteins"/>
    <property type="match status" value="1"/>
</dbReference>
<dbReference type="InterPro" id="IPR036312">
    <property type="entry name" value="Bifun_inhib/LTP/seed_sf"/>
</dbReference>
<gene>
    <name evidence="3" type="ORF">Tsubulata_048144</name>
</gene>
<dbReference type="PANTHER" id="PTHR33286:SF32">
    <property type="entry name" value="BIFUNCTIONAL INHIBITOR_PLANT LIPID TRANSFER PROTEIN_SEED STORAGE HELICAL DOMAIN-CONTAINING PROTEIN"/>
    <property type="match status" value="1"/>
</dbReference>
<dbReference type="PANTHER" id="PTHR33286">
    <property type="entry name" value="BIFUNCTIONAL INHIBITOR/LIPID-TRANSFER PROTEIN/SEED STORAGE 2S ALBUMIN SUPERFAMILY PROTEIN"/>
    <property type="match status" value="1"/>
</dbReference>